<dbReference type="Proteomes" id="UP001642484">
    <property type="component" value="Unassembled WGS sequence"/>
</dbReference>
<keyword evidence="3" id="KW-1185">Reference proteome</keyword>
<comment type="caution">
    <text evidence="2">The sequence shown here is derived from an EMBL/GenBank/DDBJ whole genome shotgun (WGS) entry which is preliminary data.</text>
</comment>
<evidence type="ECO:0000256" key="1">
    <source>
        <dbReference type="SAM" id="MobiDB-lite"/>
    </source>
</evidence>
<proteinExistence type="predicted"/>
<feature type="compositionally biased region" description="Low complexity" evidence="1">
    <location>
        <begin position="63"/>
        <end position="72"/>
    </location>
</feature>
<feature type="region of interest" description="Disordered" evidence="1">
    <location>
        <begin position="42"/>
        <end position="169"/>
    </location>
</feature>
<evidence type="ECO:0000313" key="2">
    <source>
        <dbReference type="EMBL" id="CAK9030061.1"/>
    </source>
</evidence>
<sequence>MAGEHFMEVIQELADSLGGMEPTPQQLAEATGVKVKEARDILKDLKDELPPMKKQRKSKAAAKPKAAPAAAPEVETKHPSDAPADVPAPASEAEPAEPGQPGLPSAPEAADPETPPVEPEIPATQPDAVPEGENGMVTPRRQISFVSSEREPGEPAVITPPAVSEPPHETAVGPVELPKEEMVVAAQRAAAPVALQAVDANMDEGKVTTSSHRKQYMVLQRVANGPRAADFPELVKMFRGTKTEKLSALRAFVSSGENLEAVESTFASRRLQSETLSKLRRCLTIREMQQLGRSTRKIEAVVAKGGVPDADAPNDPDSMRYWVTLGMEETNVESTETSVSISGQVRNQQAMEALSSKSVAAPLVTVPDPNEMVRNQLAAAAASTAPSVGDVRMHVAQLQAVVKELKKSAWQVFGFLSSGNMSEHVCCQGLRPALSPVQVVKLFVVPLMKGLQLFGDEAQIQGTSYMALHWSSEQSPYWSKAKRSKFLIALVKERLRAASRQIVQWSRHGLKKLPKHWVLNRFRLSLTSQKFCHLTGKGWHTDVVLRFLETFLQRPDVICDDVVKTTVWSAVNVIDVLFASRRDHGLFMEEQDIQQVRAVGSIFCSSYLQCHQSYIGFCPYYMFNIRPKFHLYVHLLDSTLRRKNPLVGATWLDESWISDIMTIASKTHKKKTFSSTLQRYLAGRTQATLFFFSVFLLSSLQDSKLSWSSCCVGASVG</sequence>
<dbReference type="EMBL" id="CAXAMN010009890">
    <property type="protein sequence ID" value="CAK9030061.1"/>
    <property type="molecule type" value="Genomic_DNA"/>
</dbReference>
<accession>A0ABP0KT49</accession>
<protein>
    <submittedName>
        <fullName evidence="2">Uncharacterized protein</fullName>
    </submittedName>
</protein>
<feature type="compositionally biased region" description="Basic residues" evidence="1">
    <location>
        <begin position="53"/>
        <end position="62"/>
    </location>
</feature>
<evidence type="ECO:0000313" key="3">
    <source>
        <dbReference type="Proteomes" id="UP001642484"/>
    </source>
</evidence>
<reference evidence="2 3" key="1">
    <citation type="submission" date="2024-02" db="EMBL/GenBank/DDBJ databases">
        <authorList>
            <person name="Chen Y."/>
            <person name="Shah S."/>
            <person name="Dougan E. K."/>
            <person name="Thang M."/>
            <person name="Chan C."/>
        </authorList>
    </citation>
    <scope>NUCLEOTIDE SEQUENCE [LARGE SCALE GENOMIC DNA]</scope>
</reference>
<feature type="compositionally biased region" description="Basic and acidic residues" evidence="1">
    <location>
        <begin position="42"/>
        <end position="51"/>
    </location>
</feature>
<feature type="compositionally biased region" description="Low complexity" evidence="1">
    <location>
        <begin position="81"/>
        <end position="97"/>
    </location>
</feature>
<organism evidence="2 3">
    <name type="scientific">Durusdinium trenchii</name>
    <dbReference type="NCBI Taxonomy" id="1381693"/>
    <lineage>
        <taxon>Eukaryota</taxon>
        <taxon>Sar</taxon>
        <taxon>Alveolata</taxon>
        <taxon>Dinophyceae</taxon>
        <taxon>Suessiales</taxon>
        <taxon>Symbiodiniaceae</taxon>
        <taxon>Durusdinium</taxon>
    </lineage>
</organism>
<gene>
    <name evidence="2" type="ORF">CCMP2556_LOCUS17729</name>
</gene>
<name>A0ABP0KT49_9DINO</name>